<protein>
    <recommendedName>
        <fullName evidence="10">Alginate biosynthesis transcriptional regulatory protein AlgB</fullName>
    </recommendedName>
</protein>
<dbReference type="InterPro" id="IPR027417">
    <property type="entry name" value="P-loop_NTPase"/>
</dbReference>
<comment type="pathway">
    <text evidence="9">Glycan biosynthesis; alginate biosynthesis [regulation].</text>
</comment>
<keyword evidence="7" id="KW-0238">DNA-binding</keyword>
<dbReference type="PROSITE" id="PS50045">
    <property type="entry name" value="SIGMA54_INTERACT_4"/>
    <property type="match status" value="1"/>
</dbReference>
<comment type="caution">
    <text evidence="15">The sequence shown here is derived from an EMBL/GenBank/DDBJ whole genome shotgun (WGS) entry which is preliminary data.</text>
</comment>
<feature type="domain" description="Sigma-54 factor interaction" evidence="13">
    <location>
        <begin position="147"/>
        <end position="376"/>
    </location>
</feature>
<dbReference type="GO" id="GO:0043565">
    <property type="term" value="F:sequence-specific DNA binding"/>
    <property type="evidence" value="ECO:0007669"/>
    <property type="project" value="InterPro"/>
</dbReference>
<dbReference type="GO" id="GO:0006355">
    <property type="term" value="P:regulation of DNA-templated transcription"/>
    <property type="evidence" value="ECO:0007669"/>
    <property type="project" value="InterPro"/>
</dbReference>
<keyword evidence="8" id="KW-0804">Transcription</keyword>
<dbReference type="PROSITE" id="PS50110">
    <property type="entry name" value="RESPONSE_REGULATORY"/>
    <property type="match status" value="1"/>
</dbReference>
<keyword evidence="4" id="KW-0016">Alginate biosynthesis</keyword>
<dbReference type="CDD" id="cd00009">
    <property type="entry name" value="AAA"/>
    <property type="match status" value="1"/>
</dbReference>
<dbReference type="Gene3D" id="3.40.50.2300">
    <property type="match status" value="1"/>
</dbReference>
<dbReference type="InterPro" id="IPR025944">
    <property type="entry name" value="Sigma_54_int_dom_CS"/>
</dbReference>
<gene>
    <name evidence="15" type="ORF">CDO35_11630</name>
</gene>
<name>A0A2G5FM10_9PSED</name>
<dbReference type="GO" id="GO:0042121">
    <property type="term" value="P:alginic acid biosynthetic process"/>
    <property type="evidence" value="ECO:0007669"/>
    <property type="project" value="UniProtKB-KW"/>
</dbReference>
<dbReference type="AlphaFoldDB" id="A0A2G5FM10"/>
<dbReference type="SMART" id="SM00448">
    <property type="entry name" value="REC"/>
    <property type="match status" value="1"/>
</dbReference>
<evidence type="ECO:0000256" key="9">
    <source>
        <dbReference type="ARBA" id="ARBA00060514"/>
    </source>
</evidence>
<proteinExistence type="predicted"/>
<dbReference type="Pfam" id="PF00072">
    <property type="entry name" value="Response_reg"/>
    <property type="match status" value="1"/>
</dbReference>
<evidence type="ECO:0000256" key="1">
    <source>
        <dbReference type="ARBA" id="ARBA00022553"/>
    </source>
</evidence>
<dbReference type="PROSITE" id="PS00676">
    <property type="entry name" value="SIGMA54_INTERACT_2"/>
    <property type="match status" value="1"/>
</dbReference>
<evidence type="ECO:0000313" key="16">
    <source>
        <dbReference type="Proteomes" id="UP000229504"/>
    </source>
</evidence>
<dbReference type="PROSITE" id="PS00688">
    <property type="entry name" value="SIGMA54_INTERACT_3"/>
    <property type="match status" value="1"/>
</dbReference>
<evidence type="ECO:0000256" key="5">
    <source>
        <dbReference type="ARBA" id="ARBA00023012"/>
    </source>
</evidence>
<evidence type="ECO:0000256" key="3">
    <source>
        <dbReference type="ARBA" id="ARBA00022840"/>
    </source>
</evidence>
<keyword evidence="5" id="KW-0902">Two-component regulatory system</keyword>
<feature type="domain" description="Response regulatory" evidence="14">
    <location>
        <begin position="10"/>
        <end position="124"/>
    </location>
</feature>
<dbReference type="Gene3D" id="1.10.10.60">
    <property type="entry name" value="Homeodomain-like"/>
    <property type="match status" value="1"/>
</dbReference>
<evidence type="ECO:0000259" key="14">
    <source>
        <dbReference type="PROSITE" id="PS50110"/>
    </source>
</evidence>
<dbReference type="InterPro" id="IPR002078">
    <property type="entry name" value="Sigma_54_int"/>
</dbReference>
<keyword evidence="12" id="KW-0175">Coiled coil</keyword>
<keyword evidence="2" id="KW-0547">Nucleotide-binding</keyword>
<evidence type="ECO:0000256" key="2">
    <source>
        <dbReference type="ARBA" id="ARBA00022741"/>
    </source>
</evidence>
<evidence type="ECO:0000256" key="7">
    <source>
        <dbReference type="ARBA" id="ARBA00023125"/>
    </source>
</evidence>
<evidence type="ECO:0000313" key="15">
    <source>
        <dbReference type="EMBL" id="PIA68962.1"/>
    </source>
</evidence>
<dbReference type="Proteomes" id="UP000229504">
    <property type="component" value="Unassembled WGS sequence"/>
</dbReference>
<evidence type="ECO:0000256" key="11">
    <source>
        <dbReference type="PROSITE-ProRule" id="PRU00169"/>
    </source>
</evidence>
<dbReference type="InterPro" id="IPR001789">
    <property type="entry name" value="Sig_transdc_resp-reg_receiver"/>
</dbReference>
<dbReference type="InterPro" id="IPR025662">
    <property type="entry name" value="Sigma_54_int_dom_ATP-bd_1"/>
</dbReference>
<dbReference type="Gene3D" id="1.10.8.60">
    <property type="match status" value="1"/>
</dbReference>
<dbReference type="InterPro" id="IPR003593">
    <property type="entry name" value="AAA+_ATPase"/>
</dbReference>
<dbReference type="Pfam" id="PF25601">
    <property type="entry name" value="AAA_lid_14"/>
    <property type="match status" value="1"/>
</dbReference>
<keyword evidence="6" id="KW-0805">Transcription regulation</keyword>
<evidence type="ECO:0000256" key="8">
    <source>
        <dbReference type="ARBA" id="ARBA00023163"/>
    </source>
</evidence>
<dbReference type="Pfam" id="PF00158">
    <property type="entry name" value="Sigma54_activat"/>
    <property type="match status" value="1"/>
</dbReference>
<dbReference type="FunFam" id="1.10.8.60:FF:000120">
    <property type="entry name" value="Sigma-54-dependent Fis family transcriptional regulator"/>
    <property type="match status" value="1"/>
</dbReference>
<dbReference type="SUPFAM" id="SSF52172">
    <property type="entry name" value="CheY-like"/>
    <property type="match status" value="1"/>
</dbReference>
<keyword evidence="3" id="KW-0067">ATP-binding</keyword>
<dbReference type="InterPro" id="IPR002197">
    <property type="entry name" value="HTH_Fis"/>
</dbReference>
<organism evidence="15 16">
    <name type="scientific">Pseudomonas sediminis</name>
    <dbReference type="NCBI Taxonomy" id="1691904"/>
    <lineage>
        <taxon>Bacteria</taxon>
        <taxon>Pseudomonadati</taxon>
        <taxon>Pseudomonadota</taxon>
        <taxon>Gammaproteobacteria</taxon>
        <taxon>Pseudomonadales</taxon>
        <taxon>Pseudomonadaceae</taxon>
        <taxon>Pseudomonas</taxon>
    </lineage>
</organism>
<dbReference type="SUPFAM" id="SSF52540">
    <property type="entry name" value="P-loop containing nucleoside triphosphate hydrolases"/>
    <property type="match status" value="1"/>
</dbReference>
<dbReference type="InterPro" id="IPR011006">
    <property type="entry name" value="CheY-like_superfamily"/>
</dbReference>
<feature type="modified residue" description="4-aspartylphosphate" evidence="11">
    <location>
        <position position="59"/>
    </location>
</feature>
<sequence length="450" mass="49217">MAVAEQTSGRILLVDDEAAILRTFRYCLEDEGYDVAGASSATQAEALLQRQVFDLCFLDLRLGEDSGLDLLAQMRIQAPWMRVVIVTAHSAVDTAVDAIQAGAADYLVKPCTPDQLRLAAAKQLEVRTLAARLEALEGEVRKAKDGLDSHSPAMMAVLETARQVATTDANILILGESGTGKGELSRAIHGWSRRAKRTCVTINCPSLTAELMESELFGHARGSFTGASESTQGRVSQADGGTLFLDEIGDFPLALQPKLLRFIQDKEYERVGDPVTRRADVRIVAATNLDLDEMVREGRFREDLLYRLNVITLKLPPLRERHEDVMDLAERFLARFVSDYGRPACGFSPEAAAALQSYRWPGNIRELRNVIERASIICQNEAVEVAHLGLGGSSEAPSNTIRVGAAMSLEELEKAHIAAVLASSSTLDMAAKTLGIDTSTLYRKRKQYNL</sequence>
<evidence type="ECO:0000256" key="4">
    <source>
        <dbReference type="ARBA" id="ARBA00022841"/>
    </source>
</evidence>
<dbReference type="SUPFAM" id="SSF46689">
    <property type="entry name" value="Homeodomain-like"/>
    <property type="match status" value="1"/>
</dbReference>
<dbReference type="GO" id="GO:0000160">
    <property type="term" value="P:phosphorelay signal transduction system"/>
    <property type="evidence" value="ECO:0007669"/>
    <property type="project" value="UniProtKB-KW"/>
</dbReference>
<evidence type="ECO:0000256" key="12">
    <source>
        <dbReference type="SAM" id="Coils"/>
    </source>
</evidence>
<dbReference type="PROSITE" id="PS00675">
    <property type="entry name" value="SIGMA54_INTERACT_1"/>
    <property type="match status" value="1"/>
</dbReference>
<dbReference type="PANTHER" id="PTHR32071:SF113">
    <property type="entry name" value="ALGINATE BIOSYNTHESIS TRANSCRIPTIONAL REGULATORY PROTEIN ALGB"/>
    <property type="match status" value="1"/>
</dbReference>
<dbReference type="SMART" id="SM00382">
    <property type="entry name" value="AAA"/>
    <property type="match status" value="1"/>
</dbReference>
<reference evidence="16" key="1">
    <citation type="submission" date="2017-06" db="EMBL/GenBank/DDBJ databases">
        <authorList>
            <person name="Rastogi G."/>
            <person name="Vaishampayan P."/>
            <person name="Seuylemezian A."/>
        </authorList>
    </citation>
    <scope>NUCLEOTIDE SEQUENCE [LARGE SCALE GENOMIC DNA]</scope>
    <source>
        <strain evidence="16">PI11</strain>
    </source>
</reference>
<dbReference type="InterPro" id="IPR058031">
    <property type="entry name" value="AAA_lid_NorR"/>
</dbReference>
<evidence type="ECO:0000259" key="13">
    <source>
        <dbReference type="PROSITE" id="PS50045"/>
    </source>
</evidence>
<feature type="coiled-coil region" evidence="12">
    <location>
        <begin position="119"/>
        <end position="146"/>
    </location>
</feature>
<accession>A0A2G5FM10</accession>
<evidence type="ECO:0000256" key="10">
    <source>
        <dbReference type="ARBA" id="ARBA00073743"/>
    </source>
</evidence>
<dbReference type="Gene3D" id="3.40.50.300">
    <property type="entry name" value="P-loop containing nucleotide triphosphate hydrolases"/>
    <property type="match status" value="1"/>
</dbReference>
<dbReference type="RefSeq" id="WP_099524914.1">
    <property type="nucleotide sequence ID" value="NZ_NIQU01000004.1"/>
</dbReference>
<dbReference type="InterPro" id="IPR009057">
    <property type="entry name" value="Homeodomain-like_sf"/>
</dbReference>
<keyword evidence="1 11" id="KW-0597">Phosphoprotein</keyword>
<dbReference type="Pfam" id="PF02954">
    <property type="entry name" value="HTH_8"/>
    <property type="match status" value="1"/>
</dbReference>
<dbReference type="FunFam" id="3.40.50.300:FF:000006">
    <property type="entry name" value="DNA-binding transcriptional regulator NtrC"/>
    <property type="match status" value="1"/>
</dbReference>
<dbReference type="GO" id="GO:0005524">
    <property type="term" value="F:ATP binding"/>
    <property type="evidence" value="ECO:0007669"/>
    <property type="project" value="UniProtKB-KW"/>
</dbReference>
<dbReference type="InterPro" id="IPR025943">
    <property type="entry name" value="Sigma_54_int_dom_ATP-bd_2"/>
</dbReference>
<dbReference type="EMBL" id="NIQU01000004">
    <property type="protein sequence ID" value="PIA68962.1"/>
    <property type="molecule type" value="Genomic_DNA"/>
</dbReference>
<evidence type="ECO:0000256" key="6">
    <source>
        <dbReference type="ARBA" id="ARBA00023015"/>
    </source>
</evidence>
<dbReference type="PANTHER" id="PTHR32071">
    <property type="entry name" value="TRANSCRIPTIONAL REGULATORY PROTEIN"/>
    <property type="match status" value="1"/>
</dbReference>